<evidence type="ECO:0000259" key="7">
    <source>
        <dbReference type="Pfam" id="PF25919"/>
    </source>
</evidence>
<dbReference type="GO" id="GO:0016020">
    <property type="term" value="C:membrane"/>
    <property type="evidence" value="ECO:0007669"/>
    <property type="project" value="InterPro"/>
</dbReference>
<evidence type="ECO:0000259" key="9">
    <source>
        <dbReference type="Pfam" id="PF25975"/>
    </source>
</evidence>
<dbReference type="RefSeq" id="WP_111610283.1">
    <property type="nucleotide sequence ID" value="NZ_QLLK01000002.1"/>
</dbReference>
<protein>
    <submittedName>
        <fullName evidence="10">Cu(I)/Ag(I) efflux system membrane fusion protein</fullName>
    </submittedName>
</protein>
<dbReference type="InterPro" id="IPR058792">
    <property type="entry name" value="Beta-barrel_RND_2"/>
</dbReference>
<dbReference type="Proteomes" id="UP000249610">
    <property type="component" value="Unassembled WGS sequence"/>
</dbReference>
<dbReference type="Pfam" id="PF11827">
    <property type="entry name" value="DUF3347"/>
    <property type="match status" value="1"/>
</dbReference>
<dbReference type="InterPro" id="IPR058790">
    <property type="entry name" value="BSH_CusB"/>
</dbReference>
<keyword evidence="11" id="KW-1185">Reference proteome</keyword>
<dbReference type="EMBL" id="QLLK01000002">
    <property type="protein sequence ID" value="RAI93948.1"/>
    <property type="molecule type" value="Genomic_DNA"/>
</dbReference>
<sequence>METKTKKLYLFGVLLFVIGITIGWLISPSMTEPVDAEHNHGLESLADQLWTCSMHPQIKLNEAGDCPICGMDLIPVATASSPGSTNPMVHEMTPEAIALANVQTSIVGGMNSSGELLLTGKIQADERQNASVTAKFPGRIEKLFVSFTGEKVKLGQRLATVYSPELVTAQKELLEALKTREVFPELYQAAREKLRLWKLSDAQISTLENSGTPKTEFDVLAEHSGVVTQRNIAVGDYVNTGTVLFNIVDLDKIWVMLDAYESDLSMVAVGNTISFTAAGIPGQTYQTKVTYIDPILNPNTRAASLRAEMNNPGGKLLPEMFVSAKVKTNIKSQNAGIAIPRTALLWSGKRSIVYVKVPNSEYPAFEMREITIGSKMGDMYAVEAGLEIGEEIVTNGVFAIDAASQLAGGYSMMNRPETKTLDVSAAFQSQVTQLTEEYFKVKNSLVNDDAVATQKAAASIKSNLSKVDMNLVKGSAYDQWMSIRTEVQKAAEMIAKETDIAKQRIHFAPLSQAFLDMTETFGLTKDKVYKEFCPMAFDNKGAYWLSESEQIRNPYFGQSMLTCGEVKATYLKGQPVMDYNGSKAVSSSAEHRH</sequence>
<evidence type="ECO:0000313" key="11">
    <source>
        <dbReference type="Proteomes" id="UP000249610"/>
    </source>
</evidence>
<evidence type="ECO:0000256" key="1">
    <source>
        <dbReference type="ARBA" id="ARBA00009477"/>
    </source>
</evidence>
<dbReference type="GO" id="GO:0030288">
    <property type="term" value="C:outer membrane-bounded periplasmic space"/>
    <property type="evidence" value="ECO:0007669"/>
    <property type="project" value="TreeGrafter"/>
</dbReference>
<dbReference type="Pfam" id="PF25869">
    <property type="entry name" value="3HB_CusB"/>
    <property type="match status" value="1"/>
</dbReference>
<dbReference type="InterPro" id="IPR051909">
    <property type="entry name" value="MFP_Cation_Efflux"/>
</dbReference>
<dbReference type="GO" id="GO:0015679">
    <property type="term" value="P:plasma membrane copper ion transport"/>
    <property type="evidence" value="ECO:0007669"/>
    <property type="project" value="TreeGrafter"/>
</dbReference>
<dbReference type="GO" id="GO:0046914">
    <property type="term" value="F:transition metal ion binding"/>
    <property type="evidence" value="ECO:0007669"/>
    <property type="project" value="TreeGrafter"/>
</dbReference>
<keyword evidence="2" id="KW-0813">Transport</keyword>
<proteinExistence type="inferred from homology"/>
<feature type="domain" description="CusB-like three alpha-helical bundle" evidence="6">
    <location>
        <begin position="165"/>
        <end position="214"/>
    </location>
</feature>
<dbReference type="AlphaFoldDB" id="A0A327PP98"/>
<dbReference type="FunFam" id="2.40.30.170:FF:000010">
    <property type="entry name" value="Efflux RND transporter periplasmic adaptor subunit"/>
    <property type="match status" value="1"/>
</dbReference>
<dbReference type="InterPro" id="IPR058791">
    <property type="entry name" value="3HB_CusB"/>
</dbReference>
<dbReference type="InterPro" id="IPR058649">
    <property type="entry name" value="CzcB_C"/>
</dbReference>
<evidence type="ECO:0000259" key="6">
    <source>
        <dbReference type="Pfam" id="PF25869"/>
    </source>
</evidence>
<dbReference type="Gene3D" id="6.10.140.730">
    <property type="match status" value="1"/>
</dbReference>
<dbReference type="GO" id="GO:0060003">
    <property type="term" value="P:copper ion export"/>
    <property type="evidence" value="ECO:0007669"/>
    <property type="project" value="TreeGrafter"/>
</dbReference>
<evidence type="ECO:0000259" key="5">
    <source>
        <dbReference type="Pfam" id="PF19335"/>
    </source>
</evidence>
<feature type="domain" description="CusB-like beta-barrel" evidence="8">
    <location>
        <begin position="252"/>
        <end position="327"/>
    </location>
</feature>
<dbReference type="PANTHER" id="PTHR30097:SF4">
    <property type="entry name" value="SLR6042 PROTEIN"/>
    <property type="match status" value="1"/>
</dbReference>
<dbReference type="InterPro" id="IPR006143">
    <property type="entry name" value="RND_pump_MFP"/>
</dbReference>
<comment type="similarity">
    <text evidence="1">Belongs to the membrane fusion protein (MFP) (TC 8.A.1) family.</text>
</comment>
<evidence type="ECO:0000313" key="10">
    <source>
        <dbReference type="EMBL" id="RAI93948.1"/>
    </source>
</evidence>
<dbReference type="Gene3D" id="2.40.420.20">
    <property type="match status" value="1"/>
</dbReference>
<keyword evidence="3" id="KW-0472">Membrane</keyword>
<dbReference type="InterPro" id="IPR045800">
    <property type="entry name" value="HMBD"/>
</dbReference>
<feature type="domain" description="Heavy metal binding" evidence="5">
    <location>
        <begin position="50"/>
        <end position="76"/>
    </location>
</feature>
<keyword evidence="3" id="KW-1133">Transmembrane helix</keyword>
<feature type="domain" description="CzcB-like C-terminal circularly permuted SH3-like" evidence="9">
    <location>
        <begin position="337"/>
        <end position="400"/>
    </location>
</feature>
<name>A0A327PP98_9BACT</name>
<feature type="transmembrane region" description="Helical" evidence="3">
    <location>
        <begin position="7"/>
        <end position="26"/>
    </location>
</feature>
<dbReference type="Gene3D" id="2.40.30.170">
    <property type="match status" value="1"/>
</dbReference>
<dbReference type="NCBIfam" id="TIGR01730">
    <property type="entry name" value="RND_mfp"/>
    <property type="match status" value="1"/>
</dbReference>
<organism evidence="10 11">
    <name type="scientific">Algoriphagus yeomjeoni</name>
    <dbReference type="NCBI Taxonomy" id="291403"/>
    <lineage>
        <taxon>Bacteria</taxon>
        <taxon>Pseudomonadati</taxon>
        <taxon>Bacteroidota</taxon>
        <taxon>Cytophagia</taxon>
        <taxon>Cytophagales</taxon>
        <taxon>Cyclobacteriaceae</taxon>
        <taxon>Algoriphagus</taxon>
    </lineage>
</organism>
<evidence type="ECO:0000256" key="3">
    <source>
        <dbReference type="SAM" id="Phobius"/>
    </source>
</evidence>
<dbReference type="Pfam" id="PF25954">
    <property type="entry name" value="Beta-barrel_RND_2"/>
    <property type="match status" value="1"/>
</dbReference>
<evidence type="ECO:0000259" key="8">
    <source>
        <dbReference type="Pfam" id="PF25954"/>
    </source>
</evidence>
<feature type="domain" description="DUF3347" evidence="4">
    <location>
        <begin position="435"/>
        <end position="525"/>
    </location>
</feature>
<dbReference type="PANTHER" id="PTHR30097">
    <property type="entry name" value="CATION EFFLUX SYSTEM PROTEIN CUSB"/>
    <property type="match status" value="1"/>
</dbReference>
<dbReference type="Pfam" id="PF25975">
    <property type="entry name" value="CzcB_C"/>
    <property type="match status" value="1"/>
</dbReference>
<evidence type="ECO:0000259" key="4">
    <source>
        <dbReference type="Pfam" id="PF11827"/>
    </source>
</evidence>
<dbReference type="SUPFAM" id="SSF111369">
    <property type="entry name" value="HlyD-like secretion proteins"/>
    <property type="match status" value="1"/>
</dbReference>
<evidence type="ECO:0000256" key="2">
    <source>
        <dbReference type="ARBA" id="ARBA00022448"/>
    </source>
</evidence>
<dbReference type="OrthoDB" id="9806939at2"/>
<accession>A0A327PP98</accession>
<reference evidence="10 11" key="1">
    <citation type="submission" date="2018-06" db="EMBL/GenBank/DDBJ databases">
        <title>Genomic Encyclopedia of Archaeal and Bacterial Type Strains, Phase II (KMG-II): from individual species to whole genera.</title>
        <authorList>
            <person name="Goeker M."/>
        </authorList>
    </citation>
    <scope>NUCLEOTIDE SEQUENCE [LARGE SCALE GENOMIC DNA]</scope>
    <source>
        <strain evidence="10 11">DSM 23446</strain>
    </source>
</reference>
<dbReference type="Pfam" id="PF25919">
    <property type="entry name" value="BSH_CusB"/>
    <property type="match status" value="1"/>
</dbReference>
<comment type="caution">
    <text evidence="10">The sequence shown here is derived from an EMBL/GenBank/DDBJ whole genome shotgun (WGS) entry which is preliminary data.</text>
</comment>
<dbReference type="InterPro" id="IPR021782">
    <property type="entry name" value="DUF3347"/>
</dbReference>
<dbReference type="Pfam" id="PF19335">
    <property type="entry name" value="HMBD"/>
    <property type="match status" value="1"/>
</dbReference>
<feature type="domain" description="CusB-like barrel-sandwich hybrid" evidence="7">
    <location>
        <begin position="130"/>
        <end position="247"/>
    </location>
</feature>
<dbReference type="GO" id="GO:0022857">
    <property type="term" value="F:transmembrane transporter activity"/>
    <property type="evidence" value="ECO:0007669"/>
    <property type="project" value="InterPro"/>
</dbReference>
<keyword evidence="3" id="KW-0812">Transmembrane</keyword>
<gene>
    <name evidence="10" type="ORF">LV83_00854</name>
</gene>